<feature type="non-terminal residue" evidence="1">
    <location>
        <position position="133"/>
    </location>
</feature>
<reference evidence="1 2" key="1">
    <citation type="submission" date="2016-03" db="EMBL/GenBank/DDBJ databases">
        <title>EvidentialGene: Evidence-directed Construction of Genes on Genomes.</title>
        <authorList>
            <person name="Gilbert D.G."/>
            <person name="Choi J.-H."/>
            <person name="Mockaitis K."/>
            <person name="Colbourne J."/>
            <person name="Pfrender M."/>
        </authorList>
    </citation>
    <scope>NUCLEOTIDE SEQUENCE [LARGE SCALE GENOMIC DNA]</scope>
    <source>
        <strain evidence="1 2">Xinb3</strain>
        <tissue evidence="1">Complete organism</tissue>
    </source>
</reference>
<gene>
    <name evidence="1" type="ORF">APZ42_000722</name>
</gene>
<evidence type="ECO:0000313" key="2">
    <source>
        <dbReference type="Proteomes" id="UP000076858"/>
    </source>
</evidence>
<comment type="caution">
    <text evidence="1">The sequence shown here is derived from an EMBL/GenBank/DDBJ whole genome shotgun (WGS) entry which is preliminary data.</text>
</comment>
<dbReference type="EMBL" id="LRGB01004761">
    <property type="protein sequence ID" value="KZS02293.1"/>
    <property type="molecule type" value="Genomic_DNA"/>
</dbReference>
<feature type="non-terminal residue" evidence="1">
    <location>
        <position position="1"/>
    </location>
</feature>
<sequence length="133" mass="14966">LPMSEPDDSVTDIQGSDVDVDSDVDKRATQIFADFFLELRAKHNVSHSAIDFIAKNIDGIFNGIAEVCDLKQDWTVVLPIVERVTLRLNSNVKRNRYHTKILGFVKPVQKCVGSRPELFVNSRGETRSKSSTF</sequence>
<dbReference type="AlphaFoldDB" id="A0A164JFG7"/>
<organism evidence="1 2">
    <name type="scientific">Daphnia magna</name>
    <dbReference type="NCBI Taxonomy" id="35525"/>
    <lineage>
        <taxon>Eukaryota</taxon>
        <taxon>Metazoa</taxon>
        <taxon>Ecdysozoa</taxon>
        <taxon>Arthropoda</taxon>
        <taxon>Crustacea</taxon>
        <taxon>Branchiopoda</taxon>
        <taxon>Diplostraca</taxon>
        <taxon>Cladocera</taxon>
        <taxon>Anomopoda</taxon>
        <taxon>Daphniidae</taxon>
        <taxon>Daphnia</taxon>
    </lineage>
</organism>
<dbReference type="OrthoDB" id="6368483at2759"/>
<name>A0A164JFG7_9CRUS</name>
<keyword evidence="2" id="KW-1185">Reference proteome</keyword>
<evidence type="ECO:0000313" key="1">
    <source>
        <dbReference type="EMBL" id="KZS02293.1"/>
    </source>
</evidence>
<accession>A0A164JFG7</accession>
<proteinExistence type="predicted"/>
<dbReference type="Proteomes" id="UP000076858">
    <property type="component" value="Unassembled WGS sequence"/>
</dbReference>
<protein>
    <submittedName>
        <fullName evidence="1">Uncharacterized protein</fullName>
    </submittedName>
</protein>